<name>A0A2A2LAU6_9BILA</name>
<keyword evidence="6" id="KW-0325">Glycoprotein</keyword>
<protein>
    <recommendedName>
        <fullName evidence="10">CD36 family protein</fullName>
    </recommendedName>
</protein>
<dbReference type="PRINTS" id="PR01609">
    <property type="entry name" value="CD36FAMILY"/>
</dbReference>
<dbReference type="Proteomes" id="UP000218231">
    <property type="component" value="Unassembled WGS sequence"/>
</dbReference>
<evidence type="ECO:0000256" key="6">
    <source>
        <dbReference type="ARBA" id="ARBA00023180"/>
    </source>
</evidence>
<evidence type="ECO:0008006" key="10">
    <source>
        <dbReference type="Google" id="ProtNLM"/>
    </source>
</evidence>
<comment type="similarity">
    <text evidence="2">Belongs to the CD36 family.</text>
</comment>
<dbReference type="GO" id="GO:0005737">
    <property type="term" value="C:cytoplasm"/>
    <property type="evidence" value="ECO:0007669"/>
    <property type="project" value="TreeGrafter"/>
</dbReference>
<proteinExistence type="inferred from homology"/>
<evidence type="ECO:0000313" key="9">
    <source>
        <dbReference type="Proteomes" id="UP000218231"/>
    </source>
</evidence>
<keyword evidence="9" id="KW-1185">Reference proteome</keyword>
<comment type="subcellular location">
    <subcellularLocation>
        <location evidence="1">Membrane</location>
    </subcellularLocation>
</comment>
<dbReference type="OrthoDB" id="18585at2759"/>
<dbReference type="EMBL" id="LIAE01006976">
    <property type="protein sequence ID" value="PAV83248.1"/>
    <property type="molecule type" value="Genomic_DNA"/>
</dbReference>
<keyword evidence="5 7" id="KW-0472">Membrane</keyword>
<evidence type="ECO:0000256" key="7">
    <source>
        <dbReference type="SAM" id="Phobius"/>
    </source>
</evidence>
<dbReference type="AlphaFoldDB" id="A0A2A2LAU6"/>
<dbReference type="GO" id="GO:0005044">
    <property type="term" value="F:scavenger receptor activity"/>
    <property type="evidence" value="ECO:0007669"/>
    <property type="project" value="TreeGrafter"/>
</dbReference>
<gene>
    <name evidence="8" type="ORF">WR25_15588</name>
</gene>
<dbReference type="GO" id="GO:0016020">
    <property type="term" value="C:membrane"/>
    <property type="evidence" value="ECO:0007669"/>
    <property type="project" value="UniProtKB-SubCell"/>
</dbReference>
<dbReference type="Pfam" id="PF01130">
    <property type="entry name" value="CD36"/>
    <property type="match status" value="1"/>
</dbReference>
<dbReference type="PANTHER" id="PTHR11923:SF105">
    <property type="entry name" value="PROTEIN CBR-SCAV-1"/>
    <property type="match status" value="1"/>
</dbReference>
<comment type="caution">
    <text evidence="8">The sequence shown here is derived from an EMBL/GenBank/DDBJ whole genome shotgun (WGS) entry which is preliminary data.</text>
</comment>
<organism evidence="8 9">
    <name type="scientific">Diploscapter pachys</name>
    <dbReference type="NCBI Taxonomy" id="2018661"/>
    <lineage>
        <taxon>Eukaryota</taxon>
        <taxon>Metazoa</taxon>
        <taxon>Ecdysozoa</taxon>
        <taxon>Nematoda</taxon>
        <taxon>Chromadorea</taxon>
        <taxon>Rhabditida</taxon>
        <taxon>Rhabditina</taxon>
        <taxon>Rhabditomorpha</taxon>
        <taxon>Rhabditoidea</taxon>
        <taxon>Rhabditidae</taxon>
        <taxon>Diploscapter</taxon>
    </lineage>
</organism>
<dbReference type="PANTHER" id="PTHR11923">
    <property type="entry name" value="SCAVENGER RECEPTOR CLASS B TYPE-1 SR-B1"/>
    <property type="match status" value="1"/>
</dbReference>
<feature type="transmembrane region" description="Helical" evidence="7">
    <location>
        <begin position="484"/>
        <end position="512"/>
    </location>
</feature>
<evidence type="ECO:0000256" key="5">
    <source>
        <dbReference type="ARBA" id="ARBA00023136"/>
    </source>
</evidence>
<evidence type="ECO:0000256" key="4">
    <source>
        <dbReference type="ARBA" id="ARBA00022989"/>
    </source>
</evidence>
<sequence>QKLLGLNNDGSYNDFTKTWSNPQYISTIQYWVYDYKNPIGILNRAIYPDVEERGPYAYDEIIKNENIDFSTDGEKMAFSQRIIYKFNPSKSCKGCDPINDTVIVPDVSFMIGMDTLDQQLETLFNNPEVAGFCELLMNGNLPNVNATAECIKLRNLIIGELGTMMDVFDVSPFVNVTVDQLIFSGYQAPMINKVVNKLVWFVNNFIGMKILNETAPQYVLLNSENATTDQLYYVWTGKSDRQKTGFILRWDNMTNASLPSEGDFLPKSWWPSFNATWCKNGKNALRLDGTNGDYFQNFVKKTDRLPVFIYDLCRTSYLAYDRDVTVEGIPGYRFVLPADEFDMTNPDNCGFCNPLKYGAYETPKDARCMPTGLLDLSNCQNGAPIMLSKPHFYQAEPVVSRFVPRFKPNYDADETMLDIEPYTGTVLAAQKRSQINVLVNQLAHVNAYTVLRPGAYPLVWSNESFYMDEGTKSQLNQIYVPKKIVTIVCWCVFGLGVLFFLVGAIVLIGTAVQVERKRK</sequence>
<keyword evidence="3 7" id="KW-0812">Transmembrane</keyword>
<feature type="non-terminal residue" evidence="8">
    <location>
        <position position="1"/>
    </location>
</feature>
<keyword evidence="4 7" id="KW-1133">Transmembrane helix</keyword>
<evidence type="ECO:0000256" key="3">
    <source>
        <dbReference type="ARBA" id="ARBA00022692"/>
    </source>
</evidence>
<evidence type="ECO:0000313" key="8">
    <source>
        <dbReference type="EMBL" id="PAV83248.1"/>
    </source>
</evidence>
<dbReference type="STRING" id="2018661.A0A2A2LAU6"/>
<reference evidence="8 9" key="1">
    <citation type="journal article" date="2017" name="Curr. Biol.">
        <title>Genome architecture and evolution of a unichromosomal asexual nematode.</title>
        <authorList>
            <person name="Fradin H."/>
            <person name="Zegar C."/>
            <person name="Gutwein M."/>
            <person name="Lucas J."/>
            <person name="Kovtun M."/>
            <person name="Corcoran D."/>
            <person name="Baugh L.R."/>
            <person name="Kiontke K."/>
            <person name="Gunsalus K."/>
            <person name="Fitch D.H."/>
            <person name="Piano F."/>
        </authorList>
    </citation>
    <scope>NUCLEOTIDE SEQUENCE [LARGE SCALE GENOMIC DNA]</scope>
    <source>
        <strain evidence="8">PF1309</strain>
    </source>
</reference>
<evidence type="ECO:0000256" key="1">
    <source>
        <dbReference type="ARBA" id="ARBA00004370"/>
    </source>
</evidence>
<accession>A0A2A2LAU6</accession>
<dbReference type="InterPro" id="IPR002159">
    <property type="entry name" value="CD36_fam"/>
</dbReference>
<evidence type="ECO:0000256" key="2">
    <source>
        <dbReference type="ARBA" id="ARBA00010532"/>
    </source>
</evidence>